<dbReference type="RefSeq" id="WP_007471625.1">
    <property type="nucleotide sequence ID" value="NZ_KI391953.1"/>
</dbReference>
<comment type="caution">
    <text evidence="2">The sequence shown here is derived from an EMBL/GenBank/DDBJ whole genome shotgun (WGS) entry which is preliminary data.</text>
</comment>
<evidence type="ECO:0000259" key="1">
    <source>
        <dbReference type="Pfam" id="PF21831"/>
    </source>
</evidence>
<sequence>MAETVSPERVAELREQARELIKSGFAELDDLYGYVADETLSEQQVREIVGQEWQARLEEQRSWSSPSDYDRLCAVFAELERGGIVARMNFTCCGTCGHSEIEMERDDFLPDATGYVFFHGQDADGLGAAPTTLYLRYGTFEEPEADGDYGPLELKVARTIEALLVEHGFEIEPVPNSWTCVTVPINDWRKPLPAPDAG</sequence>
<evidence type="ECO:0000313" key="2">
    <source>
        <dbReference type="EMBL" id="EFV12166.1"/>
    </source>
</evidence>
<dbReference type="Pfam" id="PF21831">
    <property type="entry name" value="DUF6891"/>
    <property type="match status" value="1"/>
</dbReference>
<dbReference type="InterPro" id="IPR054186">
    <property type="entry name" value="DUF6891"/>
</dbReference>
<dbReference type="eggNOG" id="ENOG5032ZF6">
    <property type="taxonomic scope" value="Bacteria"/>
</dbReference>
<reference evidence="2 3" key="1">
    <citation type="journal article" date="2011" name="Stand. Genomic Sci.">
        <title>High quality draft genome sequence of Segniliparus rugosus CDC 945(T)= (ATCC BAA-974(T)).</title>
        <authorList>
            <person name="Earl A.M."/>
            <person name="Desjardins C.A."/>
            <person name="Fitzgerald M.G."/>
            <person name="Arachchi H.M."/>
            <person name="Zeng Q."/>
            <person name="Mehta T."/>
            <person name="Griggs A."/>
            <person name="Birren B.W."/>
            <person name="Toney N.C."/>
            <person name="Carr J."/>
            <person name="Posey J."/>
            <person name="Butler W.R."/>
        </authorList>
    </citation>
    <scope>NUCLEOTIDE SEQUENCE [LARGE SCALE GENOMIC DNA]</scope>
    <source>
        <strain evidence="3">ATCC BAA-974 / DSM 45345 / CCUG 50838 / CIP 108380 / JCM 13579 / CDC 945</strain>
    </source>
</reference>
<dbReference type="EMBL" id="ACZI02000001">
    <property type="protein sequence ID" value="EFV12166.1"/>
    <property type="molecule type" value="Genomic_DNA"/>
</dbReference>
<dbReference type="OrthoDB" id="5515732at2"/>
<feature type="domain" description="DUF6891" evidence="1">
    <location>
        <begin position="8"/>
        <end position="190"/>
    </location>
</feature>
<dbReference type="AlphaFoldDB" id="E5XTZ7"/>
<keyword evidence="3" id="KW-1185">Reference proteome</keyword>
<dbReference type="HOGENOM" id="CLU_079354_2_1_11"/>
<gene>
    <name evidence="2" type="ORF">HMPREF9336_02969</name>
</gene>
<proteinExistence type="predicted"/>
<dbReference type="Proteomes" id="UP000004816">
    <property type="component" value="Unassembled WGS sequence"/>
</dbReference>
<accession>E5XTZ7</accession>
<organism evidence="2 3">
    <name type="scientific">Segniliparus rugosus (strain ATCC BAA-974 / DSM 45345 / CCUG 50838 / CIP 108380 / JCM 13579 / CDC 945)</name>
    <dbReference type="NCBI Taxonomy" id="679197"/>
    <lineage>
        <taxon>Bacteria</taxon>
        <taxon>Bacillati</taxon>
        <taxon>Actinomycetota</taxon>
        <taxon>Actinomycetes</taxon>
        <taxon>Mycobacteriales</taxon>
        <taxon>Segniliparaceae</taxon>
        <taxon>Segniliparus</taxon>
    </lineage>
</organism>
<protein>
    <recommendedName>
        <fullName evidence="1">DUF6891 domain-containing protein</fullName>
    </recommendedName>
</protein>
<name>E5XTZ7_SEGRC</name>
<dbReference type="STRING" id="679197.HMPREF9336_02969"/>
<evidence type="ECO:0000313" key="3">
    <source>
        <dbReference type="Proteomes" id="UP000004816"/>
    </source>
</evidence>